<evidence type="ECO:0000313" key="2">
    <source>
        <dbReference type="Proteomes" id="UP000197153"/>
    </source>
</evidence>
<protein>
    <submittedName>
        <fullName evidence="1">CopG family transcriptional regulator</fullName>
    </submittedName>
</protein>
<dbReference type="PANTHER" id="PTHR40688">
    <property type="match status" value="1"/>
</dbReference>
<evidence type="ECO:0000313" key="1">
    <source>
        <dbReference type="EMBL" id="ASG23737.1"/>
    </source>
</evidence>
<name>A0A248JYG0_9PROT</name>
<dbReference type="InterPro" id="IPR052991">
    <property type="entry name" value="Non-func_TypeII_TA_Antitoxin"/>
</dbReference>
<dbReference type="CDD" id="cd22233">
    <property type="entry name" value="RHH_CopAso-like"/>
    <property type="match status" value="1"/>
</dbReference>
<dbReference type="KEGG" id="nao:Y958_22410"/>
<dbReference type="EMBL" id="CP022112">
    <property type="protein sequence ID" value="ASG23737.1"/>
    <property type="molecule type" value="Genomic_DNA"/>
</dbReference>
<proteinExistence type="predicted"/>
<keyword evidence="2" id="KW-1185">Reference proteome</keyword>
<reference evidence="1 2" key="1">
    <citation type="submission" date="2017-06" db="EMBL/GenBank/DDBJ databases">
        <title>Complete genome sequence of Nitrospirillum amazonense strain CBAmC, an endophytic nitrogen-fixing and plant growth-promoting bacterium, isolated from sugarcane.</title>
        <authorList>
            <person name="Schwab S."/>
            <person name="dos Santos Teixeira K.R."/>
            <person name="Simoes Araujo J.L."/>
            <person name="Soares Vidal M."/>
            <person name="Borges de Freitas H.R."/>
            <person name="Rivello Crivelaro A.L."/>
            <person name="Bueno de Camargo Nunes A."/>
            <person name="dos Santos C.M."/>
            <person name="Palmeira da Silva Rosa D."/>
            <person name="da Silva Padilha D."/>
            <person name="da Silva E."/>
            <person name="Araujo Terra L."/>
            <person name="Soares Mendes V."/>
            <person name="Farinelli L."/>
            <person name="Magalhaes Cruz L."/>
            <person name="Baldani J.I."/>
        </authorList>
    </citation>
    <scope>NUCLEOTIDE SEQUENCE [LARGE SCALE GENOMIC DNA]</scope>
    <source>
        <strain evidence="1 2">CBAmC</strain>
    </source>
</reference>
<accession>A0A248JYG0</accession>
<gene>
    <name evidence="1" type="ORF">Y958_22410</name>
</gene>
<sequence length="86" mass="9338">MSNSTTLTVRLKPEVKDQLALLSAQTNRTRSYLAAEAIADYVAREVALVEGIQRGLADLEAGRLVPHDEAMDELDAAIEDVARSRG</sequence>
<dbReference type="GO" id="GO:0006355">
    <property type="term" value="P:regulation of DNA-templated transcription"/>
    <property type="evidence" value="ECO:0007669"/>
    <property type="project" value="InterPro"/>
</dbReference>
<dbReference type="Proteomes" id="UP000197153">
    <property type="component" value="Chromosome 3"/>
</dbReference>
<dbReference type="SUPFAM" id="SSF47598">
    <property type="entry name" value="Ribbon-helix-helix"/>
    <property type="match status" value="1"/>
</dbReference>
<dbReference type="AlphaFoldDB" id="A0A248JYG0"/>
<dbReference type="InterPro" id="IPR010985">
    <property type="entry name" value="Ribbon_hlx_hlx"/>
</dbReference>
<dbReference type="PANTHER" id="PTHR40688:SF2">
    <property type="entry name" value="RIBBON-HELIX-HELIX PROTEIN COPG DOMAIN-CONTAINING PROTEIN"/>
    <property type="match status" value="1"/>
</dbReference>
<organism evidence="1 2">
    <name type="scientific">Nitrospirillum viridazoti CBAmc</name>
    <dbReference type="NCBI Taxonomy" id="1441467"/>
    <lineage>
        <taxon>Bacteria</taxon>
        <taxon>Pseudomonadati</taxon>
        <taxon>Pseudomonadota</taxon>
        <taxon>Alphaproteobacteria</taxon>
        <taxon>Rhodospirillales</taxon>
        <taxon>Azospirillaceae</taxon>
        <taxon>Nitrospirillum</taxon>
        <taxon>Nitrospirillum viridazoti</taxon>
    </lineage>
</organism>
<dbReference type="RefSeq" id="WP_088874213.1">
    <property type="nucleotide sequence ID" value="NZ_CP022112.1"/>
</dbReference>